<dbReference type="PIRSF" id="PIRSF029171">
    <property type="entry name" value="Esterase_LipA"/>
    <property type="match status" value="1"/>
</dbReference>
<dbReference type="PANTHER" id="PTHR34853:SF1">
    <property type="entry name" value="LIPASE 5"/>
    <property type="match status" value="1"/>
</dbReference>
<dbReference type="Pfam" id="PF00326">
    <property type="entry name" value="Peptidase_S9"/>
    <property type="match status" value="1"/>
</dbReference>
<dbReference type="PROSITE" id="PS00708">
    <property type="entry name" value="PRO_ENDOPEP_SER"/>
    <property type="match status" value="1"/>
</dbReference>
<name>A0A840A9X3_9PROT</name>
<dbReference type="GO" id="GO:0004252">
    <property type="term" value="F:serine-type endopeptidase activity"/>
    <property type="evidence" value="ECO:0007669"/>
    <property type="project" value="InterPro"/>
</dbReference>
<dbReference type="EMBL" id="JACIDJ010000002">
    <property type="protein sequence ID" value="MBB3897907.1"/>
    <property type="molecule type" value="Genomic_DNA"/>
</dbReference>
<dbReference type="InterPro" id="IPR001375">
    <property type="entry name" value="Peptidase_S9_cat"/>
</dbReference>
<keyword evidence="1" id="KW-0378">Hydrolase</keyword>
<dbReference type="GO" id="GO:0016042">
    <property type="term" value="P:lipid catabolic process"/>
    <property type="evidence" value="ECO:0007669"/>
    <property type="project" value="InterPro"/>
</dbReference>
<dbReference type="InterPro" id="IPR029058">
    <property type="entry name" value="AB_hydrolase_fold"/>
</dbReference>
<keyword evidence="4" id="KW-1185">Reference proteome</keyword>
<dbReference type="GO" id="GO:0006508">
    <property type="term" value="P:proteolysis"/>
    <property type="evidence" value="ECO:0007669"/>
    <property type="project" value="InterPro"/>
</dbReference>
<evidence type="ECO:0000256" key="1">
    <source>
        <dbReference type="ARBA" id="ARBA00022801"/>
    </source>
</evidence>
<dbReference type="RefSeq" id="WP_207018001.1">
    <property type="nucleotide sequence ID" value="NZ_JACIDJ010000002.1"/>
</dbReference>
<sequence length="381" mass="41459">MARAQGAAPVLPAGVTATQIARWDVARLNRILTTDMPAFSGVNVEYPAARNAVRLYRVTYPSVVPELGNKPVALTGLVAIPEVPQTTLPLVSYQHGTVYGKQEVPSYPENSPETQLMIALFAGQGYLLTGADYVGMGDSREPQGYMVKASHQQATADMLPAARAFLAAQGLTPSQLFLGGWSQGGYVTMAMLERLEAIGVPVRAAATASAPVDPWAALNGFLNFPRPNDADWVGTLFILASFSFENYYQVPGLARSLLKPEHYDVCRGAYEGQAVDPTKIPTKLRDLVAEPYFDAAFFAGSPFGRMLFENQAYRWVVRTPTRNYYGDTDEAITQGIGRLAMVFQQAMGNDKVEAISTGPTSHRGTYARGAAEWKRWFDSLA</sequence>
<dbReference type="AlphaFoldDB" id="A0A840A9X3"/>
<dbReference type="SUPFAM" id="SSF53474">
    <property type="entry name" value="alpha/beta-Hydrolases"/>
    <property type="match status" value="1"/>
</dbReference>
<dbReference type="Proteomes" id="UP000553193">
    <property type="component" value="Unassembled WGS sequence"/>
</dbReference>
<evidence type="ECO:0000259" key="2">
    <source>
        <dbReference type="Pfam" id="PF00326"/>
    </source>
</evidence>
<dbReference type="Gene3D" id="1.10.260.160">
    <property type="match status" value="1"/>
</dbReference>
<comment type="caution">
    <text evidence="3">The sequence shown here is derived from an EMBL/GenBank/DDBJ whole genome shotgun (WGS) entry which is preliminary data.</text>
</comment>
<reference evidence="3 4" key="1">
    <citation type="submission" date="2020-08" db="EMBL/GenBank/DDBJ databases">
        <title>Genomic Encyclopedia of Type Strains, Phase IV (KMG-IV): sequencing the most valuable type-strain genomes for metagenomic binning, comparative biology and taxonomic classification.</title>
        <authorList>
            <person name="Goeker M."/>
        </authorList>
    </citation>
    <scope>NUCLEOTIDE SEQUENCE [LARGE SCALE GENOMIC DNA]</scope>
    <source>
        <strain evidence="3 4">DSM 19979</strain>
    </source>
</reference>
<dbReference type="InterPro" id="IPR002471">
    <property type="entry name" value="Pept_S9_AS"/>
</dbReference>
<gene>
    <name evidence="3" type="ORF">GGQ83_001344</name>
</gene>
<dbReference type="PANTHER" id="PTHR34853">
    <property type="match status" value="1"/>
</dbReference>
<dbReference type="GO" id="GO:0004806">
    <property type="term" value="F:triacylglycerol lipase activity"/>
    <property type="evidence" value="ECO:0007669"/>
    <property type="project" value="InterPro"/>
</dbReference>
<organism evidence="3 4">
    <name type="scientific">Roseococcus suduntuyensis</name>
    <dbReference type="NCBI Taxonomy" id="455361"/>
    <lineage>
        <taxon>Bacteria</taxon>
        <taxon>Pseudomonadati</taxon>
        <taxon>Pseudomonadota</taxon>
        <taxon>Alphaproteobacteria</taxon>
        <taxon>Acetobacterales</taxon>
        <taxon>Roseomonadaceae</taxon>
        <taxon>Roseococcus</taxon>
    </lineage>
</organism>
<feature type="domain" description="Peptidase S9 prolyl oligopeptidase catalytic" evidence="2">
    <location>
        <begin position="116"/>
        <end position="193"/>
    </location>
</feature>
<accession>A0A840A9X3</accession>
<evidence type="ECO:0000313" key="4">
    <source>
        <dbReference type="Proteomes" id="UP000553193"/>
    </source>
</evidence>
<dbReference type="Gene3D" id="3.40.50.1820">
    <property type="entry name" value="alpha/beta hydrolase"/>
    <property type="match status" value="1"/>
</dbReference>
<evidence type="ECO:0000313" key="3">
    <source>
        <dbReference type="EMBL" id="MBB3897907.1"/>
    </source>
</evidence>
<protein>
    <submittedName>
        <fullName evidence="3">Pimeloyl-ACP methyl ester carboxylesterase</fullName>
    </submittedName>
</protein>
<dbReference type="InterPro" id="IPR005152">
    <property type="entry name" value="Lipase_secreted"/>
</dbReference>
<proteinExistence type="predicted"/>